<dbReference type="GeneID" id="22583512"/>
<proteinExistence type="predicted"/>
<dbReference type="VEuPathDB" id="FungiDB:PADG_04373"/>
<dbReference type="HOGENOM" id="CLU_1518353_0_0_1"/>
<sequence length="177" mass="19603">MTSATQYLILAGKSLTNPATHHRQPATSHPLRDQYINTWWWDLNPRPQVVVVSAEALISTPSPHNWRQLRIRNGELTGLGATSTGRLGEITLGSRVIYNRPSPNLGDGDGGEERDERPWAWKRKNRVEAGRDLWLLHLTTNNCLGRMGLAVAPAVRPGRRPGRHPAANDGTRACLIG</sequence>
<feature type="region of interest" description="Disordered" evidence="1">
    <location>
        <begin position="156"/>
        <end position="177"/>
    </location>
</feature>
<evidence type="ECO:0000313" key="2">
    <source>
        <dbReference type="EMBL" id="EEH48289.2"/>
    </source>
</evidence>
<dbReference type="AlphaFoldDB" id="C1GAT7"/>
<reference evidence="2 3" key="1">
    <citation type="journal article" date="2011" name="PLoS Genet.">
        <title>Comparative genomic analysis of human fungal pathogens causing paracoccidioidomycosis.</title>
        <authorList>
            <person name="Desjardins C.A."/>
            <person name="Champion M.D."/>
            <person name="Holder J.W."/>
            <person name="Muszewska A."/>
            <person name="Goldberg J."/>
            <person name="Bailao A.M."/>
            <person name="Brigido M.M."/>
            <person name="Ferreira M.E."/>
            <person name="Garcia A.M."/>
            <person name="Grynberg M."/>
            <person name="Gujja S."/>
            <person name="Heiman D.I."/>
            <person name="Henn M.R."/>
            <person name="Kodira C.D."/>
            <person name="Leon-Narvaez H."/>
            <person name="Longo L.V."/>
            <person name="Ma L.J."/>
            <person name="Malavazi I."/>
            <person name="Matsuo A.L."/>
            <person name="Morais F.V."/>
            <person name="Pereira M."/>
            <person name="Rodriguez-Brito S."/>
            <person name="Sakthikumar S."/>
            <person name="Salem-Izacc S.M."/>
            <person name="Sykes S.M."/>
            <person name="Teixeira M.M."/>
            <person name="Vallejo M.C."/>
            <person name="Walter M.E."/>
            <person name="Yandava C."/>
            <person name="Young S."/>
            <person name="Zeng Q."/>
            <person name="Zucker J."/>
            <person name="Felipe M.S."/>
            <person name="Goldman G.H."/>
            <person name="Haas B.J."/>
            <person name="McEwen J.G."/>
            <person name="Nino-Vega G."/>
            <person name="Puccia R."/>
            <person name="San-Blas G."/>
            <person name="Soares C.M."/>
            <person name="Birren B.W."/>
            <person name="Cuomo C.A."/>
        </authorList>
    </citation>
    <scope>NUCLEOTIDE SEQUENCE [LARGE SCALE GENOMIC DNA]</scope>
    <source>
        <strain evidence="2 3">Pb18</strain>
    </source>
</reference>
<gene>
    <name evidence="2" type="ORF">PADG_04373</name>
</gene>
<dbReference type="Proteomes" id="UP000001628">
    <property type="component" value="Unassembled WGS sequence"/>
</dbReference>
<evidence type="ECO:0000313" key="3">
    <source>
        <dbReference type="Proteomes" id="UP000001628"/>
    </source>
</evidence>
<dbReference type="InParanoid" id="C1GAT7"/>
<organism evidence="2 3">
    <name type="scientific">Paracoccidioides brasiliensis (strain Pb18)</name>
    <dbReference type="NCBI Taxonomy" id="502780"/>
    <lineage>
        <taxon>Eukaryota</taxon>
        <taxon>Fungi</taxon>
        <taxon>Dikarya</taxon>
        <taxon>Ascomycota</taxon>
        <taxon>Pezizomycotina</taxon>
        <taxon>Eurotiomycetes</taxon>
        <taxon>Eurotiomycetidae</taxon>
        <taxon>Onygenales</taxon>
        <taxon>Ajellomycetaceae</taxon>
        <taxon>Paracoccidioides</taxon>
    </lineage>
</organism>
<name>C1GAT7_PARBD</name>
<accession>C1GAT7</accession>
<evidence type="ECO:0000256" key="1">
    <source>
        <dbReference type="SAM" id="MobiDB-lite"/>
    </source>
</evidence>
<keyword evidence="3" id="KW-1185">Reference proteome</keyword>
<protein>
    <submittedName>
        <fullName evidence="2">Uncharacterized protein</fullName>
    </submittedName>
</protein>
<dbReference type="KEGG" id="pbn:PADG_04373"/>
<dbReference type="EMBL" id="KN275960">
    <property type="protein sequence ID" value="EEH48289.2"/>
    <property type="molecule type" value="Genomic_DNA"/>
</dbReference>
<dbReference type="RefSeq" id="XP_010759437.1">
    <property type="nucleotide sequence ID" value="XM_010761135.1"/>
</dbReference>